<proteinExistence type="predicted"/>
<name>A0A822Y8L1_NELNU</name>
<keyword evidence="1" id="KW-1133">Transmembrane helix</keyword>
<gene>
    <name evidence="2" type="ORF">HUJ06_028843</name>
</gene>
<dbReference type="AlphaFoldDB" id="A0A822Y8L1"/>
<protein>
    <recommendedName>
        <fullName evidence="4">Transmembrane protein</fullName>
    </recommendedName>
</protein>
<evidence type="ECO:0008006" key="4">
    <source>
        <dbReference type="Google" id="ProtNLM"/>
    </source>
</evidence>
<keyword evidence="3" id="KW-1185">Reference proteome</keyword>
<dbReference type="Proteomes" id="UP000607653">
    <property type="component" value="Unassembled WGS sequence"/>
</dbReference>
<feature type="transmembrane region" description="Helical" evidence="1">
    <location>
        <begin position="20"/>
        <end position="49"/>
    </location>
</feature>
<dbReference type="EMBL" id="DUZY01000002">
    <property type="protein sequence ID" value="DAD27375.1"/>
    <property type="molecule type" value="Genomic_DNA"/>
</dbReference>
<evidence type="ECO:0000256" key="1">
    <source>
        <dbReference type="SAM" id="Phobius"/>
    </source>
</evidence>
<keyword evidence="1" id="KW-0812">Transmembrane</keyword>
<keyword evidence="1" id="KW-0472">Membrane</keyword>
<sequence length="95" mass="11660">MRMTQESKESLKRRIRVIFWGSRILILLWFAFWFCLVMNVRLWVVALSFWWSWSVWSCRFSGVLRFESVFSQVISDHISPCTFFFFLLIKFQTVF</sequence>
<reference evidence="2 3" key="1">
    <citation type="journal article" date="2020" name="Mol. Biol. Evol.">
        <title>Distinct Expression and Methylation Patterns for Genes with Different Fates following a Single Whole-Genome Duplication in Flowering Plants.</title>
        <authorList>
            <person name="Shi T."/>
            <person name="Rahmani R.S."/>
            <person name="Gugger P.F."/>
            <person name="Wang M."/>
            <person name="Li H."/>
            <person name="Zhang Y."/>
            <person name="Li Z."/>
            <person name="Wang Q."/>
            <person name="Van de Peer Y."/>
            <person name="Marchal K."/>
            <person name="Chen J."/>
        </authorList>
    </citation>
    <scope>NUCLEOTIDE SEQUENCE [LARGE SCALE GENOMIC DNA]</scope>
    <source>
        <tissue evidence="2">Leaf</tissue>
    </source>
</reference>
<organism evidence="2 3">
    <name type="scientific">Nelumbo nucifera</name>
    <name type="common">Sacred lotus</name>
    <dbReference type="NCBI Taxonomy" id="4432"/>
    <lineage>
        <taxon>Eukaryota</taxon>
        <taxon>Viridiplantae</taxon>
        <taxon>Streptophyta</taxon>
        <taxon>Embryophyta</taxon>
        <taxon>Tracheophyta</taxon>
        <taxon>Spermatophyta</taxon>
        <taxon>Magnoliopsida</taxon>
        <taxon>Proteales</taxon>
        <taxon>Nelumbonaceae</taxon>
        <taxon>Nelumbo</taxon>
    </lineage>
</organism>
<evidence type="ECO:0000313" key="3">
    <source>
        <dbReference type="Proteomes" id="UP000607653"/>
    </source>
</evidence>
<comment type="caution">
    <text evidence="2">The sequence shown here is derived from an EMBL/GenBank/DDBJ whole genome shotgun (WGS) entry which is preliminary data.</text>
</comment>
<accession>A0A822Y8L1</accession>
<evidence type="ECO:0000313" key="2">
    <source>
        <dbReference type="EMBL" id="DAD27375.1"/>
    </source>
</evidence>